<name>A0A2P2QWC7_RHIMU</name>
<dbReference type="AlphaFoldDB" id="A0A2P2QWC7"/>
<organism evidence="1">
    <name type="scientific">Rhizophora mucronata</name>
    <name type="common">Asiatic mangrove</name>
    <dbReference type="NCBI Taxonomy" id="61149"/>
    <lineage>
        <taxon>Eukaryota</taxon>
        <taxon>Viridiplantae</taxon>
        <taxon>Streptophyta</taxon>
        <taxon>Embryophyta</taxon>
        <taxon>Tracheophyta</taxon>
        <taxon>Spermatophyta</taxon>
        <taxon>Magnoliopsida</taxon>
        <taxon>eudicotyledons</taxon>
        <taxon>Gunneridae</taxon>
        <taxon>Pentapetalae</taxon>
        <taxon>rosids</taxon>
        <taxon>fabids</taxon>
        <taxon>Malpighiales</taxon>
        <taxon>Rhizophoraceae</taxon>
        <taxon>Rhizophora</taxon>
    </lineage>
</organism>
<protein>
    <submittedName>
        <fullName evidence="1">Uncharacterized protein</fullName>
    </submittedName>
</protein>
<accession>A0A2P2QWC7</accession>
<reference evidence="1" key="1">
    <citation type="submission" date="2018-02" db="EMBL/GenBank/DDBJ databases">
        <title>Rhizophora mucronata_Transcriptome.</title>
        <authorList>
            <person name="Meera S.P."/>
            <person name="Sreeshan A."/>
            <person name="Augustine A."/>
        </authorList>
    </citation>
    <scope>NUCLEOTIDE SEQUENCE</scope>
    <source>
        <tissue evidence="1">Leaf</tissue>
    </source>
</reference>
<dbReference type="EMBL" id="GGEC01090773">
    <property type="protein sequence ID" value="MBX71257.1"/>
    <property type="molecule type" value="Transcribed_RNA"/>
</dbReference>
<proteinExistence type="predicted"/>
<sequence>MHFLGGKTNFKKRKSFLDTNFIDSSRYNKVLYYRQNIS</sequence>
<evidence type="ECO:0000313" key="1">
    <source>
        <dbReference type="EMBL" id="MBX71257.1"/>
    </source>
</evidence>